<name>A0A432VAY3_9HYPH</name>
<keyword evidence="2" id="KW-1185">Reference proteome</keyword>
<evidence type="ECO:0000313" key="2">
    <source>
        <dbReference type="Proteomes" id="UP000281647"/>
    </source>
</evidence>
<sequence length="64" mass="6913">MNDADDTGIPTCFGAGIEVDDDVDARFRLPQSACGFSVIGNCNLFWPVGCRSDIFVVARAEIFP</sequence>
<protein>
    <submittedName>
        <fullName evidence="1">Uncharacterized protein</fullName>
    </submittedName>
</protein>
<dbReference type="RefSeq" id="WP_128624258.1">
    <property type="nucleotide sequence ID" value="NZ_ML133508.1"/>
</dbReference>
<organism evidence="1 2">
    <name type="scientific">Borborobacter arsenicus</name>
    <dbReference type="NCBI Taxonomy" id="1851146"/>
    <lineage>
        <taxon>Bacteria</taxon>
        <taxon>Pseudomonadati</taxon>
        <taxon>Pseudomonadota</taxon>
        <taxon>Alphaproteobacteria</taxon>
        <taxon>Hyphomicrobiales</taxon>
        <taxon>Phyllobacteriaceae</taxon>
        <taxon>Borborobacter</taxon>
    </lineage>
</organism>
<comment type="caution">
    <text evidence="1">The sequence shown here is derived from an EMBL/GenBank/DDBJ whole genome shotgun (WGS) entry which is preliminary data.</text>
</comment>
<reference evidence="1 2" key="1">
    <citation type="submission" date="2018-11" db="EMBL/GenBank/DDBJ databases">
        <title>Pseudaminobacter arsenicus sp. nov., an arsenic-resistant bacterium isolated from arsenic-rich aquifers.</title>
        <authorList>
            <person name="Mu Y."/>
        </authorList>
    </citation>
    <scope>NUCLEOTIDE SEQUENCE [LARGE SCALE GENOMIC DNA]</scope>
    <source>
        <strain evidence="1 2">CB3</strain>
    </source>
</reference>
<dbReference type="AlphaFoldDB" id="A0A432VAY3"/>
<gene>
    <name evidence="1" type="ORF">EET67_03640</name>
</gene>
<dbReference type="Proteomes" id="UP000281647">
    <property type="component" value="Unassembled WGS sequence"/>
</dbReference>
<proteinExistence type="predicted"/>
<evidence type="ECO:0000313" key="1">
    <source>
        <dbReference type="EMBL" id="RUM99266.1"/>
    </source>
</evidence>
<accession>A0A432VAY3</accession>
<dbReference type="EMBL" id="RKST01000002">
    <property type="protein sequence ID" value="RUM99266.1"/>
    <property type="molecule type" value="Genomic_DNA"/>
</dbReference>